<sequence>MDALWHCVSVVLATAVNTNERLTVARTGTLWVSVHARKLILSLVDRQ</sequence>
<name>A0A6J4MUU3_9CYAN</name>
<reference evidence="1" key="1">
    <citation type="submission" date="2020-02" db="EMBL/GenBank/DDBJ databases">
        <authorList>
            <person name="Meier V. D."/>
        </authorList>
    </citation>
    <scope>NUCLEOTIDE SEQUENCE</scope>
    <source>
        <strain evidence="1">AVDCRST_MAG94</strain>
    </source>
</reference>
<protein>
    <submittedName>
        <fullName evidence="1">Uncharacterized protein</fullName>
    </submittedName>
</protein>
<evidence type="ECO:0000313" key="1">
    <source>
        <dbReference type="EMBL" id="CAA9367356.1"/>
    </source>
</evidence>
<dbReference type="AlphaFoldDB" id="A0A6J4MUU3"/>
<organism evidence="1">
    <name type="scientific">uncultured Leptolyngbya sp</name>
    <dbReference type="NCBI Taxonomy" id="332963"/>
    <lineage>
        <taxon>Bacteria</taxon>
        <taxon>Bacillati</taxon>
        <taxon>Cyanobacteriota</taxon>
        <taxon>Cyanophyceae</taxon>
        <taxon>Leptolyngbyales</taxon>
        <taxon>Leptolyngbyaceae</taxon>
        <taxon>Leptolyngbya group</taxon>
        <taxon>Leptolyngbya</taxon>
        <taxon>environmental samples</taxon>
    </lineage>
</organism>
<gene>
    <name evidence="1" type="ORF">AVDCRST_MAG94-3846</name>
</gene>
<accession>A0A6J4MUU3</accession>
<proteinExistence type="predicted"/>
<dbReference type="EMBL" id="CADCTY010001331">
    <property type="protein sequence ID" value="CAA9367356.1"/>
    <property type="molecule type" value="Genomic_DNA"/>
</dbReference>